<reference evidence="1 2" key="1">
    <citation type="submission" date="2016-10" db="EMBL/GenBank/DDBJ databases">
        <authorList>
            <person name="Varghese N."/>
            <person name="Submissions S."/>
        </authorList>
    </citation>
    <scope>NUCLEOTIDE SEQUENCE [LARGE SCALE GENOMIC DNA]</scope>
    <source>
        <strain evidence="1 2">BS2122</strain>
    </source>
</reference>
<evidence type="ECO:0000313" key="2">
    <source>
        <dbReference type="Proteomes" id="UP000183853"/>
    </source>
</evidence>
<dbReference type="AlphaFoldDB" id="A0AB37ZV74"/>
<name>A0AB37ZV74_PSESX</name>
<dbReference type="Proteomes" id="UP000183853">
    <property type="component" value="Unassembled WGS sequence"/>
</dbReference>
<sequence length="31" mass="3345">MKKIASFGKAQGFLSYNTGILCCENSPYSDA</sequence>
<comment type="caution">
    <text evidence="1">The sequence shown here is derived from an EMBL/GenBank/DDBJ whole genome shotgun (WGS) entry which is preliminary data.</text>
</comment>
<proteinExistence type="predicted"/>
<evidence type="ECO:0000313" key="1">
    <source>
        <dbReference type="EMBL" id="SDO22896.1"/>
    </source>
</evidence>
<organism evidence="1 2">
    <name type="scientific">Pseudomonas syringae</name>
    <dbReference type="NCBI Taxonomy" id="317"/>
    <lineage>
        <taxon>Bacteria</taxon>
        <taxon>Pseudomonadati</taxon>
        <taxon>Pseudomonadota</taxon>
        <taxon>Gammaproteobacteria</taxon>
        <taxon>Pseudomonadales</taxon>
        <taxon>Pseudomonadaceae</taxon>
        <taxon>Pseudomonas</taxon>
    </lineage>
</organism>
<protein>
    <submittedName>
        <fullName evidence="1">Uncharacterized protein</fullName>
    </submittedName>
</protein>
<dbReference type="EMBL" id="FNHM01000019">
    <property type="protein sequence ID" value="SDO22896.1"/>
    <property type="molecule type" value="Genomic_DNA"/>
</dbReference>
<accession>A0AB37ZV74</accession>
<gene>
    <name evidence="1" type="ORF">SAMN05444505_11930</name>
</gene>